<dbReference type="GO" id="GO:0051225">
    <property type="term" value="P:spindle assembly"/>
    <property type="evidence" value="ECO:0007669"/>
    <property type="project" value="InterPro"/>
</dbReference>
<organism evidence="10 11">
    <name type="scientific">Hibiscus syriacus</name>
    <name type="common">Rose of Sharon</name>
    <dbReference type="NCBI Taxonomy" id="106335"/>
    <lineage>
        <taxon>Eukaryota</taxon>
        <taxon>Viridiplantae</taxon>
        <taxon>Streptophyta</taxon>
        <taxon>Embryophyta</taxon>
        <taxon>Tracheophyta</taxon>
        <taxon>Spermatophyta</taxon>
        <taxon>Magnoliopsida</taxon>
        <taxon>eudicotyledons</taxon>
        <taxon>Gunneridae</taxon>
        <taxon>Pentapetalae</taxon>
        <taxon>rosids</taxon>
        <taxon>malvids</taxon>
        <taxon>Malvales</taxon>
        <taxon>Malvaceae</taxon>
        <taxon>Malvoideae</taxon>
        <taxon>Hibiscus</taxon>
    </lineage>
</organism>
<evidence type="ECO:0000256" key="4">
    <source>
        <dbReference type="ARBA" id="ARBA00022618"/>
    </source>
</evidence>
<keyword evidence="11" id="KW-1185">Reference proteome</keyword>
<protein>
    <submittedName>
        <fullName evidence="10">Uncharacterized protein</fullName>
    </submittedName>
</protein>
<evidence type="ECO:0000313" key="11">
    <source>
        <dbReference type="Proteomes" id="UP000436088"/>
    </source>
</evidence>
<evidence type="ECO:0000256" key="1">
    <source>
        <dbReference type="ARBA" id="ARBA00004186"/>
    </source>
</evidence>
<dbReference type="GO" id="GO:0005874">
    <property type="term" value="C:microtubule"/>
    <property type="evidence" value="ECO:0007669"/>
    <property type="project" value="UniProtKB-KW"/>
</dbReference>
<keyword evidence="8" id="KW-0206">Cytoskeleton</keyword>
<evidence type="ECO:0000256" key="9">
    <source>
        <dbReference type="ARBA" id="ARBA00023306"/>
    </source>
</evidence>
<dbReference type="Proteomes" id="UP000436088">
    <property type="component" value="Unassembled WGS sequence"/>
</dbReference>
<evidence type="ECO:0000256" key="3">
    <source>
        <dbReference type="ARBA" id="ARBA00022490"/>
    </source>
</evidence>
<dbReference type="EMBL" id="VEPZ02001051">
    <property type="protein sequence ID" value="KAE8697407.1"/>
    <property type="molecule type" value="Genomic_DNA"/>
</dbReference>
<dbReference type="PANTHER" id="PTHR31570:SF1">
    <property type="entry name" value="HAUS AUGMIN-LIKE COMPLEX SUBUNIT 1"/>
    <property type="match status" value="1"/>
</dbReference>
<dbReference type="GO" id="GO:0005829">
    <property type="term" value="C:cytosol"/>
    <property type="evidence" value="ECO:0007669"/>
    <property type="project" value="TreeGrafter"/>
</dbReference>
<evidence type="ECO:0000256" key="5">
    <source>
        <dbReference type="ARBA" id="ARBA00022701"/>
    </source>
</evidence>
<keyword evidence="6" id="KW-0498">Mitosis</keyword>
<keyword evidence="7" id="KW-0175">Coiled coil</keyword>
<dbReference type="InterPro" id="IPR026243">
    <property type="entry name" value="HAUS1"/>
</dbReference>
<keyword evidence="4" id="KW-0132">Cell division</keyword>
<name>A0A6A3A1B6_HIBSY</name>
<dbReference type="AlphaFoldDB" id="A0A6A3A1B6"/>
<keyword evidence="3" id="KW-0963">Cytoplasm</keyword>
<gene>
    <name evidence="10" type="ORF">F3Y22_tig00110621pilonHSYRG00218</name>
</gene>
<dbReference type="PANTHER" id="PTHR31570">
    <property type="entry name" value="HAUS AUGMIN-LIKE COMPLEX SUBUNIT 1"/>
    <property type="match status" value="1"/>
</dbReference>
<evidence type="ECO:0000313" key="10">
    <source>
        <dbReference type="EMBL" id="KAE8697407.1"/>
    </source>
</evidence>
<evidence type="ECO:0000256" key="7">
    <source>
        <dbReference type="ARBA" id="ARBA00023054"/>
    </source>
</evidence>
<evidence type="ECO:0000256" key="2">
    <source>
        <dbReference type="ARBA" id="ARBA00005479"/>
    </source>
</evidence>
<evidence type="ECO:0000256" key="6">
    <source>
        <dbReference type="ARBA" id="ARBA00022776"/>
    </source>
</evidence>
<dbReference type="GO" id="GO:0051301">
    <property type="term" value="P:cell division"/>
    <property type="evidence" value="ECO:0007669"/>
    <property type="project" value="UniProtKB-KW"/>
</dbReference>
<dbReference type="GO" id="GO:0070652">
    <property type="term" value="C:HAUS complex"/>
    <property type="evidence" value="ECO:0007669"/>
    <property type="project" value="InterPro"/>
</dbReference>
<keyword evidence="5" id="KW-0493">Microtubule</keyword>
<proteinExistence type="inferred from homology"/>
<reference evidence="10" key="1">
    <citation type="submission" date="2019-09" db="EMBL/GenBank/DDBJ databases">
        <title>Draft genome information of white flower Hibiscus syriacus.</title>
        <authorList>
            <person name="Kim Y.-M."/>
        </authorList>
    </citation>
    <scope>NUCLEOTIDE SEQUENCE [LARGE SCALE GENOMIC DNA]</scope>
    <source>
        <strain evidence="10">YM2019G1</strain>
    </source>
</reference>
<accession>A0A6A3A1B6</accession>
<dbReference type="GO" id="GO:0005819">
    <property type="term" value="C:spindle"/>
    <property type="evidence" value="ECO:0007669"/>
    <property type="project" value="UniProtKB-SubCell"/>
</dbReference>
<comment type="caution">
    <text evidence="10">The sequence shown here is derived from an EMBL/GenBank/DDBJ whole genome shotgun (WGS) entry which is preliminary data.</text>
</comment>
<evidence type="ECO:0000256" key="8">
    <source>
        <dbReference type="ARBA" id="ARBA00023212"/>
    </source>
</evidence>
<comment type="similarity">
    <text evidence="2">Belongs to the HAUS1 family.</text>
</comment>
<comment type="subcellular location">
    <subcellularLocation>
        <location evidence="1">Cytoplasm</location>
        <location evidence="1">Cytoskeleton</location>
        <location evidence="1">Spindle</location>
    </subcellularLocation>
</comment>
<sequence length="37" mass="4040">MQDKALAALAIEDKKRQYAAAEKYLEDVLQSALAASD</sequence>
<keyword evidence="9" id="KW-0131">Cell cycle</keyword>